<gene>
    <name evidence="12" type="ORF">AX774_g2327</name>
</gene>
<keyword evidence="10 12" id="KW-0675">Receptor</keyword>
<evidence type="ECO:0000256" key="7">
    <source>
        <dbReference type="ARBA" id="ARBA00022989"/>
    </source>
</evidence>
<protein>
    <recommendedName>
        <fullName evidence="3">Signal recognition particle receptor subunit beta</fullName>
    </recommendedName>
</protein>
<keyword evidence="5" id="KW-0547">Nucleotide-binding</keyword>
<dbReference type="GO" id="GO:0005789">
    <property type="term" value="C:endoplasmic reticulum membrane"/>
    <property type="evidence" value="ECO:0007669"/>
    <property type="project" value="UniProtKB-SubCell"/>
</dbReference>
<evidence type="ECO:0000256" key="1">
    <source>
        <dbReference type="ARBA" id="ARBA00004389"/>
    </source>
</evidence>
<comment type="caution">
    <text evidence="12">The sequence shown here is derived from an EMBL/GenBank/DDBJ whole genome shotgun (WGS) entry which is preliminary data.</text>
</comment>
<dbReference type="Pfam" id="PF09439">
    <property type="entry name" value="SRPRB"/>
    <property type="match status" value="1"/>
</dbReference>
<evidence type="ECO:0000256" key="5">
    <source>
        <dbReference type="ARBA" id="ARBA00022741"/>
    </source>
</evidence>
<sequence length="241" mass="27958">MSSFDILAWSLSVGLIIFFFYIFLRKRHALIRWQKQEWVGHPWTLRLWKNYSMDLVLPTQTSIDVNEADCTINLLGTQKTMFIVDVPGHPKLRFRYKEYLPITAGVIFTIDSVEFKKNAFSVAEFLYDLLISVQKSSNEISILVACVNNYTKQKKIGVCVCLWNTNSEKLRTVRGKAPDAHTEDLNEQTDELSGLEGTVFRFDHLQNHTTFIETSFISKDMDDKKSKLHCELTSWITDLYV</sequence>
<keyword evidence="13" id="KW-1185">Reference proteome</keyword>
<dbReference type="InterPro" id="IPR019009">
    <property type="entry name" value="SRP_receptor_beta_su"/>
</dbReference>
<evidence type="ECO:0000256" key="2">
    <source>
        <dbReference type="ARBA" id="ARBA00005619"/>
    </source>
</evidence>
<dbReference type="OrthoDB" id="41266at2759"/>
<evidence type="ECO:0000256" key="6">
    <source>
        <dbReference type="ARBA" id="ARBA00022824"/>
    </source>
</evidence>
<keyword evidence="7 11" id="KW-1133">Transmembrane helix</keyword>
<proteinExistence type="inferred from homology"/>
<evidence type="ECO:0000256" key="3">
    <source>
        <dbReference type="ARBA" id="ARBA00020256"/>
    </source>
</evidence>
<evidence type="ECO:0000313" key="12">
    <source>
        <dbReference type="EMBL" id="OMH84157.1"/>
    </source>
</evidence>
<keyword evidence="6" id="KW-0256">Endoplasmic reticulum</keyword>
<keyword evidence="4 11" id="KW-0812">Transmembrane</keyword>
<feature type="transmembrane region" description="Helical" evidence="11">
    <location>
        <begin position="6"/>
        <end position="24"/>
    </location>
</feature>
<evidence type="ECO:0000256" key="9">
    <source>
        <dbReference type="ARBA" id="ARBA00023136"/>
    </source>
</evidence>
<dbReference type="AlphaFoldDB" id="A0A1R1PT79"/>
<dbReference type="GO" id="GO:0005525">
    <property type="term" value="F:GTP binding"/>
    <property type="evidence" value="ECO:0007669"/>
    <property type="project" value="UniProtKB-KW"/>
</dbReference>
<evidence type="ECO:0000256" key="4">
    <source>
        <dbReference type="ARBA" id="ARBA00022692"/>
    </source>
</evidence>
<dbReference type="Proteomes" id="UP000188320">
    <property type="component" value="Unassembled WGS sequence"/>
</dbReference>
<evidence type="ECO:0000256" key="8">
    <source>
        <dbReference type="ARBA" id="ARBA00023134"/>
    </source>
</evidence>
<evidence type="ECO:0000256" key="11">
    <source>
        <dbReference type="SAM" id="Phobius"/>
    </source>
</evidence>
<dbReference type="InterPro" id="IPR027417">
    <property type="entry name" value="P-loop_NTPase"/>
</dbReference>
<comment type="similarity">
    <text evidence="2">Belongs to the SRP receptor beta subunit family.</text>
</comment>
<comment type="subcellular location">
    <subcellularLocation>
        <location evidence="1">Endoplasmic reticulum membrane</location>
        <topology evidence="1">Single-pass membrane protein</topology>
    </subcellularLocation>
</comment>
<evidence type="ECO:0000313" key="13">
    <source>
        <dbReference type="Proteomes" id="UP000188320"/>
    </source>
</evidence>
<keyword evidence="9 11" id="KW-0472">Membrane</keyword>
<dbReference type="EMBL" id="LSSK01000243">
    <property type="protein sequence ID" value="OMH84157.1"/>
    <property type="molecule type" value="Genomic_DNA"/>
</dbReference>
<evidence type="ECO:0000256" key="10">
    <source>
        <dbReference type="ARBA" id="ARBA00023170"/>
    </source>
</evidence>
<dbReference type="Gene3D" id="3.40.50.300">
    <property type="entry name" value="P-loop containing nucleotide triphosphate hydrolases"/>
    <property type="match status" value="1"/>
</dbReference>
<keyword evidence="8" id="KW-0342">GTP-binding</keyword>
<organism evidence="12 13">
    <name type="scientific">Zancudomyces culisetae</name>
    <name type="common">Gut fungus</name>
    <name type="synonym">Smittium culisetae</name>
    <dbReference type="NCBI Taxonomy" id="1213189"/>
    <lineage>
        <taxon>Eukaryota</taxon>
        <taxon>Fungi</taxon>
        <taxon>Fungi incertae sedis</taxon>
        <taxon>Zoopagomycota</taxon>
        <taxon>Kickxellomycotina</taxon>
        <taxon>Harpellomycetes</taxon>
        <taxon>Harpellales</taxon>
        <taxon>Legeriomycetaceae</taxon>
        <taxon>Zancudomyces</taxon>
    </lineage>
</organism>
<accession>A0A1R1PT79</accession>
<reference evidence="13" key="1">
    <citation type="submission" date="2017-01" db="EMBL/GenBank/DDBJ databases">
        <authorList>
            <person name="Wang Y."/>
            <person name="White M."/>
            <person name="Kvist S."/>
            <person name="Moncalvo J.-M."/>
        </authorList>
    </citation>
    <scope>NUCLEOTIDE SEQUENCE [LARGE SCALE GENOMIC DNA]</scope>
    <source>
        <strain evidence="13">COL-18-3</strain>
    </source>
</reference>
<dbReference type="SUPFAM" id="SSF52540">
    <property type="entry name" value="P-loop containing nucleoside triphosphate hydrolases"/>
    <property type="match status" value="1"/>
</dbReference>
<name>A0A1R1PT79_ZANCU</name>